<protein>
    <submittedName>
        <fullName evidence="2">Uncharacterized protein</fullName>
    </submittedName>
</protein>
<feature type="region of interest" description="Disordered" evidence="1">
    <location>
        <begin position="14"/>
        <end position="62"/>
    </location>
</feature>
<dbReference type="AlphaFoldDB" id="A0A067EA95"/>
<keyword evidence="3" id="KW-1185">Reference proteome</keyword>
<dbReference type="EMBL" id="KK785162">
    <property type="protein sequence ID" value="KDO47826.1"/>
    <property type="molecule type" value="Genomic_DNA"/>
</dbReference>
<feature type="compositionally biased region" description="Basic and acidic residues" evidence="1">
    <location>
        <begin position="41"/>
        <end position="50"/>
    </location>
</feature>
<accession>A0A067EA95</accession>
<feature type="compositionally biased region" description="Polar residues" evidence="1">
    <location>
        <begin position="25"/>
        <end position="36"/>
    </location>
</feature>
<reference evidence="2 3" key="1">
    <citation type="submission" date="2014-04" db="EMBL/GenBank/DDBJ databases">
        <authorList>
            <consortium name="International Citrus Genome Consortium"/>
            <person name="Gmitter F."/>
            <person name="Chen C."/>
            <person name="Farmerie W."/>
            <person name="Harkins T."/>
            <person name="Desany B."/>
            <person name="Mohiuddin M."/>
            <person name="Kodira C."/>
            <person name="Borodovsky M."/>
            <person name="Lomsadze A."/>
            <person name="Burns P."/>
            <person name="Jenkins J."/>
            <person name="Prochnik S."/>
            <person name="Shu S."/>
            <person name="Chapman J."/>
            <person name="Pitluck S."/>
            <person name="Schmutz J."/>
            <person name="Rokhsar D."/>
        </authorList>
    </citation>
    <scope>NUCLEOTIDE SEQUENCE</scope>
</reference>
<evidence type="ECO:0000313" key="2">
    <source>
        <dbReference type="EMBL" id="KDO47826.1"/>
    </source>
</evidence>
<name>A0A067EA95_CITSI</name>
<proteinExistence type="predicted"/>
<gene>
    <name evidence="2" type="ORF">CISIN_1g038609mg</name>
</gene>
<evidence type="ECO:0000313" key="3">
    <source>
        <dbReference type="Proteomes" id="UP000027120"/>
    </source>
</evidence>
<sequence length="74" mass="8298">MAIKLPNGAFCLSGSKFGPRDLTHHATQPNQPTTINHTHRPQPDAHGDSRHRQHKRNEPSRILINVQLPFTTSS</sequence>
<evidence type="ECO:0000256" key="1">
    <source>
        <dbReference type="SAM" id="MobiDB-lite"/>
    </source>
</evidence>
<organism evidence="2 3">
    <name type="scientific">Citrus sinensis</name>
    <name type="common">Sweet orange</name>
    <name type="synonym">Citrus aurantium var. sinensis</name>
    <dbReference type="NCBI Taxonomy" id="2711"/>
    <lineage>
        <taxon>Eukaryota</taxon>
        <taxon>Viridiplantae</taxon>
        <taxon>Streptophyta</taxon>
        <taxon>Embryophyta</taxon>
        <taxon>Tracheophyta</taxon>
        <taxon>Spermatophyta</taxon>
        <taxon>Magnoliopsida</taxon>
        <taxon>eudicotyledons</taxon>
        <taxon>Gunneridae</taxon>
        <taxon>Pentapetalae</taxon>
        <taxon>rosids</taxon>
        <taxon>malvids</taxon>
        <taxon>Sapindales</taxon>
        <taxon>Rutaceae</taxon>
        <taxon>Aurantioideae</taxon>
        <taxon>Citrus</taxon>
    </lineage>
</organism>
<dbReference type="Proteomes" id="UP000027120">
    <property type="component" value="Unassembled WGS sequence"/>
</dbReference>